<proteinExistence type="predicted"/>
<evidence type="ECO:0000313" key="2">
    <source>
        <dbReference type="EMBL" id="MDQ7249719.1"/>
    </source>
</evidence>
<dbReference type="PANTHER" id="PTHR43760">
    <property type="entry name" value="ENDORIBONUCLEASE-RELATED"/>
    <property type="match status" value="1"/>
</dbReference>
<dbReference type="InterPro" id="IPR013813">
    <property type="entry name" value="Endoribo_LPSP/chorism_mut-like"/>
</dbReference>
<evidence type="ECO:0000313" key="3">
    <source>
        <dbReference type="Proteomes" id="UP001230156"/>
    </source>
</evidence>
<dbReference type="PANTHER" id="PTHR43760:SF1">
    <property type="entry name" value="ENDORIBONUCLEASE L-PSP_CHORISMATE MUTASE-LIKE DOMAIN-CONTAINING PROTEIN"/>
    <property type="match status" value="1"/>
</dbReference>
<dbReference type="Proteomes" id="UP001230156">
    <property type="component" value="Unassembled WGS sequence"/>
</dbReference>
<reference evidence="3" key="1">
    <citation type="submission" date="2023-08" db="EMBL/GenBank/DDBJ databases">
        <title>Rhodospirillaceae gen. nov., a novel taxon isolated from the Yangtze River Yuezi River estuary sludge.</title>
        <authorList>
            <person name="Ruan L."/>
        </authorList>
    </citation>
    <scope>NUCLEOTIDE SEQUENCE [LARGE SCALE GENOMIC DNA]</scope>
    <source>
        <strain evidence="3">R-7</strain>
    </source>
</reference>
<name>A0ABU0YPR7_9PROT</name>
<dbReference type="Gene3D" id="3.30.1330.40">
    <property type="entry name" value="RutC-like"/>
    <property type="match status" value="1"/>
</dbReference>
<accession>A0ABU0YPR7</accession>
<evidence type="ECO:0000259" key="1">
    <source>
        <dbReference type="Pfam" id="PF14588"/>
    </source>
</evidence>
<keyword evidence="3" id="KW-1185">Reference proteome</keyword>
<feature type="domain" description="Endoribonuclease L-PSP/chorismate mutase-like" evidence="1">
    <location>
        <begin position="8"/>
        <end position="140"/>
    </location>
</feature>
<comment type="caution">
    <text evidence="2">The sequence shown here is derived from an EMBL/GenBank/DDBJ whole genome shotgun (WGS) entry which is preliminary data.</text>
</comment>
<dbReference type="Pfam" id="PF14588">
    <property type="entry name" value="YjgF_endoribonc"/>
    <property type="match status" value="1"/>
</dbReference>
<dbReference type="InterPro" id="IPR035959">
    <property type="entry name" value="RutC-like_sf"/>
</dbReference>
<protein>
    <submittedName>
        <fullName evidence="2">RidA family protein</fullName>
    </submittedName>
</protein>
<dbReference type="RefSeq" id="WP_379957976.1">
    <property type="nucleotide sequence ID" value="NZ_JAUYVI010000005.1"/>
</dbReference>
<gene>
    <name evidence="2" type="ORF">Q8A70_18665</name>
</gene>
<dbReference type="SUPFAM" id="SSF55298">
    <property type="entry name" value="YjgF-like"/>
    <property type="match status" value="1"/>
</dbReference>
<sequence>MSAEQVLKERGIVLPECPSPKGNYVPGLVHNGILYLSGQGPLMADGQFATGLVGRDFTVDQAYSHARQTGLVLLSAARHVLGSLDRVERVLSVFGMVNAVPGFGDQPKVINGCSDLFVEVFGEAGRHTRAAVGMGTLPIDISVEIVATMAVRN</sequence>
<organism evidence="2 3">
    <name type="scientific">Dongia sedimenti</name>
    <dbReference type="NCBI Taxonomy" id="3064282"/>
    <lineage>
        <taxon>Bacteria</taxon>
        <taxon>Pseudomonadati</taxon>
        <taxon>Pseudomonadota</taxon>
        <taxon>Alphaproteobacteria</taxon>
        <taxon>Rhodospirillales</taxon>
        <taxon>Dongiaceae</taxon>
        <taxon>Dongia</taxon>
    </lineage>
</organism>
<dbReference type="CDD" id="cd02199">
    <property type="entry name" value="YjgF_YER057c_UK114_like_1"/>
    <property type="match status" value="1"/>
</dbReference>
<dbReference type="EMBL" id="JAUYVI010000005">
    <property type="protein sequence ID" value="MDQ7249719.1"/>
    <property type="molecule type" value="Genomic_DNA"/>
</dbReference>